<sequence length="168" mass="17861">PCQCGCPADAAVTPDCCSRRRGTGRVTVTVTGGRGWRGDHLSPTDPYVRVVLGQEKARTATAWNQEEPKWGATLDLGLVALAPGASLRLEVWDEDNGWDDDLLGACEVGLVAGGKERAEVCYPGGGRLEFGYRVTCGRALGGPLCHDYVPQPPEGDGGLYRLPLWPPG</sequence>
<dbReference type="GO" id="GO:0022829">
    <property type="term" value="F:wide pore channel activity"/>
    <property type="evidence" value="ECO:0007669"/>
    <property type="project" value="TreeGrafter"/>
</dbReference>
<dbReference type="SUPFAM" id="SSF49562">
    <property type="entry name" value="C2 domain (Calcium/lipid-binding domain, CaLB)"/>
    <property type="match status" value="1"/>
</dbReference>
<feature type="non-terminal residue" evidence="3">
    <location>
        <position position="168"/>
    </location>
</feature>
<dbReference type="InterPro" id="IPR035892">
    <property type="entry name" value="C2_domain_sf"/>
</dbReference>
<organism evidence="3 4">
    <name type="scientific">Glareola pratincola</name>
    <name type="common">Collared pratincole</name>
    <name type="synonym">Hirundo pratincola</name>
    <dbReference type="NCBI Taxonomy" id="43316"/>
    <lineage>
        <taxon>Eukaryota</taxon>
        <taxon>Metazoa</taxon>
        <taxon>Chordata</taxon>
        <taxon>Craniata</taxon>
        <taxon>Vertebrata</taxon>
        <taxon>Euteleostomi</taxon>
        <taxon>Archelosauria</taxon>
        <taxon>Archosauria</taxon>
        <taxon>Dinosauria</taxon>
        <taxon>Saurischia</taxon>
        <taxon>Theropoda</taxon>
        <taxon>Coelurosauria</taxon>
        <taxon>Aves</taxon>
        <taxon>Neognathae</taxon>
        <taxon>Neoaves</taxon>
        <taxon>Charadriiformes</taxon>
        <taxon>Glareolidae</taxon>
        <taxon>Glareola</taxon>
    </lineage>
</organism>
<feature type="domain" description="C2" evidence="2">
    <location>
        <begin position="6"/>
        <end position="130"/>
    </location>
</feature>
<dbReference type="GO" id="GO:0016020">
    <property type="term" value="C:membrane"/>
    <property type="evidence" value="ECO:0007669"/>
    <property type="project" value="TreeGrafter"/>
</dbReference>
<dbReference type="PROSITE" id="PS50004">
    <property type="entry name" value="C2"/>
    <property type="match status" value="1"/>
</dbReference>
<dbReference type="Pfam" id="PF00168">
    <property type="entry name" value="C2"/>
    <property type="match status" value="1"/>
</dbReference>
<dbReference type="Gene3D" id="2.60.40.150">
    <property type="entry name" value="C2 domain"/>
    <property type="match status" value="1"/>
</dbReference>
<dbReference type="GO" id="GO:0051607">
    <property type="term" value="P:defense response to virus"/>
    <property type="evidence" value="ECO:0007669"/>
    <property type="project" value="TreeGrafter"/>
</dbReference>
<accession>A0A7L4MU00</accession>
<dbReference type="InterPro" id="IPR000008">
    <property type="entry name" value="C2_dom"/>
</dbReference>
<name>A0A7L4MU00_GLAPT</name>
<evidence type="ECO:0000313" key="4">
    <source>
        <dbReference type="Proteomes" id="UP000583049"/>
    </source>
</evidence>
<dbReference type="GO" id="GO:0001771">
    <property type="term" value="P:immunological synapse formation"/>
    <property type="evidence" value="ECO:0007669"/>
    <property type="project" value="TreeGrafter"/>
</dbReference>
<protein>
    <submittedName>
        <fullName evidence="3">PERF protein</fullName>
    </submittedName>
</protein>
<dbReference type="EMBL" id="VWPO01010471">
    <property type="protein sequence ID" value="NXY80732.1"/>
    <property type="molecule type" value="Genomic_DNA"/>
</dbReference>
<feature type="non-terminal residue" evidence="3">
    <location>
        <position position="1"/>
    </location>
</feature>
<reference evidence="3 4" key="1">
    <citation type="submission" date="2019-09" db="EMBL/GenBank/DDBJ databases">
        <title>Bird 10,000 Genomes (B10K) Project - Family phase.</title>
        <authorList>
            <person name="Zhang G."/>
        </authorList>
    </citation>
    <scope>NUCLEOTIDE SEQUENCE [LARGE SCALE GENOMIC DNA]</scope>
    <source>
        <strain evidence="3">B10K-CU-031-08</strain>
        <tissue evidence="3">Muscle</tissue>
    </source>
</reference>
<dbReference type="InterPro" id="IPR052784">
    <property type="entry name" value="Perforin-1_pore-forming"/>
</dbReference>
<dbReference type="PANTHER" id="PTHR46096">
    <property type="entry name" value="PERFORIN-1"/>
    <property type="match status" value="1"/>
</dbReference>
<keyword evidence="4" id="KW-1185">Reference proteome</keyword>
<dbReference type="GO" id="GO:0001913">
    <property type="term" value="P:T cell mediated cytotoxicity"/>
    <property type="evidence" value="ECO:0007669"/>
    <property type="project" value="TreeGrafter"/>
</dbReference>
<proteinExistence type="predicted"/>
<keyword evidence="1" id="KW-0732">Signal</keyword>
<dbReference type="Proteomes" id="UP000583049">
    <property type="component" value="Unassembled WGS sequence"/>
</dbReference>
<comment type="caution">
    <text evidence="3">The sequence shown here is derived from an EMBL/GenBank/DDBJ whole genome shotgun (WGS) entry which is preliminary data.</text>
</comment>
<gene>
    <name evidence="3" type="primary">Prf1</name>
    <name evidence="3" type="ORF">GLAPRA_R15160</name>
</gene>
<dbReference type="SMART" id="SM00239">
    <property type="entry name" value="C2"/>
    <property type="match status" value="1"/>
</dbReference>
<evidence type="ECO:0000259" key="2">
    <source>
        <dbReference type="PROSITE" id="PS50004"/>
    </source>
</evidence>
<evidence type="ECO:0000313" key="3">
    <source>
        <dbReference type="EMBL" id="NXY80732.1"/>
    </source>
</evidence>
<dbReference type="AlphaFoldDB" id="A0A7L4MU00"/>
<dbReference type="PANTHER" id="PTHR46096:SF3">
    <property type="entry name" value="PERFORIN-1"/>
    <property type="match status" value="1"/>
</dbReference>
<evidence type="ECO:0000256" key="1">
    <source>
        <dbReference type="ARBA" id="ARBA00022729"/>
    </source>
</evidence>